<reference evidence="1 2" key="1">
    <citation type="submission" date="2020-02" db="EMBL/GenBank/DDBJ databases">
        <title>Genome sequencing of Aeromonas rivipollensis.</title>
        <authorList>
            <person name="Fono-Tamo Ubani E.K."/>
            <person name="Lekota K.E."/>
        </authorList>
    </citation>
    <scope>NUCLEOTIDE SEQUENCE [LARGE SCALE GENOMIC DNA]</scope>
    <source>
        <strain evidence="1 2">G78</strain>
    </source>
</reference>
<name>A0ABX0D1N0_9GAMM</name>
<gene>
    <name evidence="1" type="ORF">G4923_11125</name>
</gene>
<protein>
    <submittedName>
        <fullName evidence="1">Uncharacterized protein</fullName>
    </submittedName>
</protein>
<proteinExistence type="predicted"/>
<comment type="caution">
    <text evidence="1">The sequence shown here is derived from an EMBL/GenBank/DDBJ whole genome shotgun (WGS) entry which is preliminary data.</text>
</comment>
<accession>A0ABX0D1N0</accession>
<sequence>MSVTHECLTSESHNREGWIKSGWSRGVFISLNDNAHLKDIIPAEILSYVEKKESIYLIPVTYDCALVDEDFSREPWAQIILLWKADNENGNFKFGKNPRVIQMPVNIGSNIEHYEAQAIGICHVKRDTLLRSNIDKTRTLSPKFLKIVLGWCAARITRSVFPDSWNNRLSKSKKIFEKIWNDDTFNSLISGVYINAIPFNEQADDKFYDANVILCFDTEQQEVNLRKYKDKFEQQHIEMISGAFKTTLNINLKSVKILADTEFTKSMERDFHLLDLEYFSSKE</sequence>
<dbReference type="RefSeq" id="WP_163137078.1">
    <property type="nucleotide sequence ID" value="NZ_JAAILA010000014.1"/>
</dbReference>
<organism evidence="1 2">
    <name type="scientific">Aeromonas rivipollensis</name>
    <dbReference type="NCBI Taxonomy" id="948519"/>
    <lineage>
        <taxon>Bacteria</taxon>
        <taxon>Pseudomonadati</taxon>
        <taxon>Pseudomonadota</taxon>
        <taxon>Gammaproteobacteria</taxon>
        <taxon>Aeromonadales</taxon>
        <taxon>Aeromonadaceae</taxon>
        <taxon>Aeromonas</taxon>
    </lineage>
</organism>
<dbReference type="EMBL" id="JAAILA010000014">
    <property type="protein sequence ID" value="NEX89255.1"/>
    <property type="molecule type" value="Genomic_DNA"/>
</dbReference>
<evidence type="ECO:0000313" key="2">
    <source>
        <dbReference type="Proteomes" id="UP000472827"/>
    </source>
</evidence>
<evidence type="ECO:0000313" key="1">
    <source>
        <dbReference type="EMBL" id="NEX89255.1"/>
    </source>
</evidence>
<dbReference type="Proteomes" id="UP000472827">
    <property type="component" value="Unassembled WGS sequence"/>
</dbReference>
<keyword evidence="2" id="KW-1185">Reference proteome</keyword>